<organism evidence="6 7">
    <name type="scientific">Oceanispirochaeta crateris</name>
    <dbReference type="NCBI Taxonomy" id="2518645"/>
    <lineage>
        <taxon>Bacteria</taxon>
        <taxon>Pseudomonadati</taxon>
        <taxon>Spirochaetota</taxon>
        <taxon>Spirochaetia</taxon>
        <taxon>Spirochaetales</taxon>
        <taxon>Spirochaetaceae</taxon>
        <taxon>Oceanispirochaeta</taxon>
    </lineage>
</organism>
<evidence type="ECO:0000256" key="3">
    <source>
        <dbReference type="ARBA" id="ARBA00022833"/>
    </source>
</evidence>
<dbReference type="Gene3D" id="3.10.310.40">
    <property type="match status" value="1"/>
</dbReference>
<gene>
    <name evidence="6" type="ORF">EXM22_02635</name>
</gene>
<feature type="domain" description="Threonyl/alanyl tRNA synthetase SAD" evidence="5">
    <location>
        <begin position="181"/>
        <end position="223"/>
    </location>
</feature>
<comment type="cofactor">
    <cofactor evidence="1">
        <name>Zn(2+)</name>
        <dbReference type="ChEBI" id="CHEBI:29105"/>
    </cofactor>
</comment>
<dbReference type="Gene3D" id="2.40.30.130">
    <property type="match status" value="1"/>
</dbReference>
<dbReference type="OrthoDB" id="9812949at2"/>
<name>A0A5C1QIS4_9SPIO</name>
<dbReference type="SUPFAM" id="SSF55186">
    <property type="entry name" value="ThrRS/AlaRS common domain"/>
    <property type="match status" value="1"/>
</dbReference>
<dbReference type="SUPFAM" id="SSF50447">
    <property type="entry name" value="Translation proteins"/>
    <property type="match status" value="1"/>
</dbReference>
<dbReference type="Pfam" id="PF07973">
    <property type="entry name" value="tRNA_SAD"/>
    <property type="match status" value="1"/>
</dbReference>
<keyword evidence="2" id="KW-0479">Metal-binding</keyword>
<dbReference type="GO" id="GO:0004812">
    <property type="term" value="F:aminoacyl-tRNA ligase activity"/>
    <property type="evidence" value="ECO:0007669"/>
    <property type="project" value="InterPro"/>
</dbReference>
<feature type="coiled-coil region" evidence="4">
    <location>
        <begin position="256"/>
        <end position="283"/>
    </location>
</feature>
<dbReference type="GO" id="GO:0046872">
    <property type="term" value="F:metal ion binding"/>
    <property type="evidence" value="ECO:0007669"/>
    <property type="project" value="UniProtKB-KW"/>
</dbReference>
<reference evidence="6 7" key="1">
    <citation type="submission" date="2019-02" db="EMBL/GenBank/DDBJ databases">
        <title>Complete Genome Sequence and Methylome Analysis of free living Spirochaetas.</title>
        <authorList>
            <person name="Fomenkov A."/>
            <person name="Dubinina G."/>
            <person name="Leshcheva N."/>
            <person name="Mikheeva N."/>
            <person name="Grabovich M."/>
            <person name="Vincze T."/>
            <person name="Roberts R.J."/>
        </authorList>
    </citation>
    <scope>NUCLEOTIDE SEQUENCE [LARGE SCALE GENOMIC DNA]</scope>
    <source>
        <strain evidence="6 7">K2</strain>
    </source>
</reference>
<dbReference type="InterPro" id="IPR051335">
    <property type="entry name" value="Alanyl-tRNA_Editing_Enzymes"/>
</dbReference>
<dbReference type="GO" id="GO:0005524">
    <property type="term" value="F:ATP binding"/>
    <property type="evidence" value="ECO:0007669"/>
    <property type="project" value="InterPro"/>
</dbReference>
<sequence>MKNAGYYENPLMDSMTTRLISAEQEDSLWLLEFEDTLFYPEGGGQPADKGSINGEPVLDVQKRGDRILHSMKFKPSTPEVKMILDRAYRNHFALQHTGQHLLSALLLKFYSAPTVSVHLGAEESTIEVESSGLSADQLRTVEEEANAEIRRSRPVQSMLFNTKEELTGIKLRRETKKTENIRVVTIEGIDQTPCGGLHIQNTSSLGLIKYTGQEKIRSRLRLKWKMGAPAYKDYNTRFDQLEKISTLLSARPEEAAERLEVLIQEKQKENRMLKSLIEKEAERISHDLSGSVFYYPPLITREIKDCSPELFKGIVKNLSSTRELSFLICTKNDGRLNWALHLPQHKTFTFENFQKECLTIIDGKGGGKGPLWQGSGQNPGNADRFLKTFREICHTE</sequence>
<dbReference type="RefSeq" id="WP_149485022.1">
    <property type="nucleotide sequence ID" value="NZ_CP036150.1"/>
</dbReference>
<keyword evidence="4" id="KW-0175">Coiled coil</keyword>
<proteinExistence type="predicted"/>
<evidence type="ECO:0000313" key="6">
    <source>
        <dbReference type="EMBL" id="QEN06940.1"/>
    </source>
</evidence>
<dbReference type="PANTHER" id="PTHR43462">
    <property type="entry name" value="ALANYL-TRNA EDITING PROTEIN"/>
    <property type="match status" value="1"/>
</dbReference>
<dbReference type="InterPro" id="IPR018163">
    <property type="entry name" value="Thr/Ala-tRNA-synth_IIc_edit"/>
</dbReference>
<dbReference type="GO" id="GO:0002196">
    <property type="term" value="F:Ser-tRNA(Ala) deacylase activity"/>
    <property type="evidence" value="ECO:0007669"/>
    <property type="project" value="TreeGrafter"/>
</dbReference>
<dbReference type="GO" id="GO:0043039">
    <property type="term" value="P:tRNA aminoacylation"/>
    <property type="evidence" value="ECO:0007669"/>
    <property type="project" value="InterPro"/>
</dbReference>
<accession>A0A5C1QIS4</accession>
<dbReference type="AlphaFoldDB" id="A0A5C1QIS4"/>
<dbReference type="Proteomes" id="UP000324209">
    <property type="component" value="Chromosome"/>
</dbReference>
<protein>
    <submittedName>
        <fullName evidence="6">Alanyl-tRNA editing protein</fullName>
    </submittedName>
</protein>
<dbReference type="EMBL" id="CP036150">
    <property type="protein sequence ID" value="QEN06940.1"/>
    <property type="molecule type" value="Genomic_DNA"/>
</dbReference>
<dbReference type="KEGG" id="ock:EXM22_02635"/>
<evidence type="ECO:0000259" key="5">
    <source>
        <dbReference type="SMART" id="SM00863"/>
    </source>
</evidence>
<dbReference type="InterPro" id="IPR012947">
    <property type="entry name" value="tRNA_SAD"/>
</dbReference>
<evidence type="ECO:0000256" key="2">
    <source>
        <dbReference type="ARBA" id="ARBA00022723"/>
    </source>
</evidence>
<dbReference type="SMART" id="SM00863">
    <property type="entry name" value="tRNA_SAD"/>
    <property type="match status" value="1"/>
</dbReference>
<dbReference type="InterPro" id="IPR009000">
    <property type="entry name" value="Transl_B-barrel_sf"/>
</dbReference>
<evidence type="ECO:0000256" key="1">
    <source>
        <dbReference type="ARBA" id="ARBA00001947"/>
    </source>
</evidence>
<keyword evidence="7" id="KW-1185">Reference proteome</keyword>
<evidence type="ECO:0000313" key="7">
    <source>
        <dbReference type="Proteomes" id="UP000324209"/>
    </source>
</evidence>
<dbReference type="PANTHER" id="PTHR43462:SF1">
    <property type="entry name" value="ALANYL-TRNA EDITING PROTEIN AARSD1"/>
    <property type="match status" value="1"/>
</dbReference>
<keyword evidence="3" id="KW-0862">Zinc</keyword>
<dbReference type="Gene3D" id="3.30.980.10">
    <property type="entry name" value="Threonyl-trna Synthetase, Chain A, domain 2"/>
    <property type="match status" value="1"/>
</dbReference>
<evidence type="ECO:0000256" key="4">
    <source>
        <dbReference type="SAM" id="Coils"/>
    </source>
</evidence>